<name>A0ABW7QQX8_9ACTN</name>
<feature type="region of interest" description="Disordered" evidence="1">
    <location>
        <begin position="1"/>
        <end position="33"/>
    </location>
</feature>
<dbReference type="EMBL" id="JBIRGQ010000004">
    <property type="protein sequence ID" value="MFH8547394.1"/>
    <property type="molecule type" value="Genomic_DNA"/>
</dbReference>
<evidence type="ECO:0000313" key="2">
    <source>
        <dbReference type="EMBL" id="MFH8547394.1"/>
    </source>
</evidence>
<accession>A0ABW7QQX8</accession>
<keyword evidence="3" id="KW-1185">Reference proteome</keyword>
<sequence>MNNPVRWAAAMRGGPSHRSYVGSETHGGAVGGGGDRARLDLDVIKGMGTGLNNVKKAFDGLEDLGGQYEDDFGNGDLADKFGDFADNWKLSRKRLTDEVDALAQIAKAAAEAYEDIDHQLAEAIRGADDPKSKKKG</sequence>
<evidence type="ECO:0000256" key="1">
    <source>
        <dbReference type="SAM" id="MobiDB-lite"/>
    </source>
</evidence>
<organism evidence="2 3">
    <name type="scientific">Streptomyces longisporoflavus</name>
    <dbReference type="NCBI Taxonomy" id="28044"/>
    <lineage>
        <taxon>Bacteria</taxon>
        <taxon>Bacillati</taxon>
        <taxon>Actinomycetota</taxon>
        <taxon>Actinomycetes</taxon>
        <taxon>Kitasatosporales</taxon>
        <taxon>Streptomycetaceae</taxon>
        <taxon>Streptomyces</taxon>
    </lineage>
</organism>
<evidence type="ECO:0000313" key="3">
    <source>
        <dbReference type="Proteomes" id="UP001610818"/>
    </source>
</evidence>
<proteinExistence type="predicted"/>
<protein>
    <submittedName>
        <fullName evidence="2">Uncharacterized protein</fullName>
    </submittedName>
</protein>
<dbReference type="Proteomes" id="UP001610818">
    <property type="component" value="Unassembled WGS sequence"/>
</dbReference>
<gene>
    <name evidence="2" type="ORF">ACH4F9_20535</name>
</gene>
<comment type="caution">
    <text evidence="2">The sequence shown here is derived from an EMBL/GenBank/DDBJ whole genome shotgun (WGS) entry which is preliminary data.</text>
</comment>
<reference evidence="2 3" key="1">
    <citation type="submission" date="2024-10" db="EMBL/GenBank/DDBJ databases">
        <title>The Natural Products Discovery Center: Release of the First 8490 Sequenced Strains for Exploring Actinobacteria Biosynthetic Diversity.</title>
        <authorList>
            <person name="Kalkreuter E."/>
            <person name="Kautsar S.A."/>
            <person name="Yang D."/>
            <person name="Bader C.D."/>
            <person name="Teijaro C.N."/>
            <person name="Fluegel L."/>
            <person name="Davis C.M."/>
            <person name="Simpson J.R."/>
            <person name="Lauterbach L."/>
            <person name="Steele A.D."/>
            <person name="Gui C."/>
            <person name="Meng S."/>
            <person name="Li G."/>
            <person name="Viehrig K."/>
            <person name="Ye F."/>
            <person name="Su P."/>
            <person name="Kiefer A.F."/>
            <person name="Nichols A."/>
            <person name="Cepeda A.J."/>
            <person name="Yan W."/>
            <person name="Fan B."/>
            <person name="Jiang Y."/>
            <person name="Adhikari A."/>
            <person name="Zheng C.-J."/>
            <person name="Schuster L."/>
            <person name="Cowan T.M."/>
            <person name="Smanski M.J."/>
            <person name="Chevrette M.G."/>
            <person name="De Carvalho L.P.S."/>
            <person name="Shen B."/>
        </authorList>
    </citation>
    <scope>NUCLEOTIDE SEQUENCE [LARGE SCALE GENOMIC DNA]</scope>
    <source>
        <strain evidence="2 3">NPDC017990</strain>
    </source>
</reference>
<dbReference type="RefSeq" id="WP_397713534.1">
    <property type="nucleotide sequence ID" value="NZ_JBIRGN010000004.1"/>
</dbReference>